<sequence>MPNIPDSRAPSSAGFSLPEENINSVANGLGALSDTLSDEDVQKKLEGLGGELKSGLDDTSKYLQEKLRDVDVYEELSEFTSGIYQAVRDQLGFAGKSPDKISQEVSTAYAEKKSEILARQEFDNPETATMFNRKLDEKIGYDQEALGAFQKQALAEKIHATVDRHIEKYNSGVEADPSTLTDAIVVIDSSINDLAPGIGRDAAVEKSAQARKSLLSFALQGHAKQGNYGALQTLLDGIDPATGARINIDRYVDGVDKAYFQDLTTKGLRQEGAVRFLDDMAAAGLSAEEQFQEMSLHPDSDLANEALSLFKSQERARARAQREAIRESRYAAWGNILETGENAEVTDIPLDADENLRREIETHIERGPARDDFTRRKGTQALYEIKSLRVSDPEAFQRLDLSHYFKDLSRKQIGQVMAMQQAEPDPYETAHFKLRDRLALRTWKEITGRNGRDELETANFADFRTRLDERIEEYEQLNKKQAGPFEVEEIVNTMRDGGEVVDLENEGFVTQPNTPFGVPVPPAFSGDDYGIGSGSLIPVTGVKNYSSNLDDEISESNDSVIEEKNREDEFKRLVEKELDLPEGSTVSFVADEQTSMDEEETGKPSYKVVVTDKDGNIVEGPVSKKRLPGEPNEQSYLRYDPDVGFVEDSFKSTRIVSGSPGQGFVDASGRVTRSVTNIPGVGLVNTENYVSVLPTDERHAQSMVANLEMWMTAPDLLKKGNPSLGTNKYYEDDITRIEEMRSRPPSAEEKINYSIIKDVISSGYDVNSEGNYAQTFLAVYEAVEQQVNKRKQHSTRFNGPRPLEHYEVATVLGKLIAKGTISPPDLSQQDFPGLVDIVNAGAAGGLNTIGSSISGLGDIIEAIDELSPGAIEASLFPALWPSVLLRRSGQISETQFQEIVPEVFSTFLEENRLGWMLDPSKAISNGFHTVGDGVVDISEKLKPDQQHWITDFAYDTGEVLTKIGISAINPVMAGVMAAGDGAHKQKIRAENSQANAKEKSLAVLGGAVIGVTIEKVDKLVKILPEPAKKWFANRVIGSVFAISKKTGIPVDKILKNQGTQLLKDAVEGGVNALIARLAYDPDADIWDGITGNITPKTLISSLLSPALQEK</sequence>
<dbReference type="Proteomes" id="UP001597294">
    <property type="component" value="Unassembled WGS sequence"/>
</dbReference>
<comment type="caution">
    <text evidence="1">The sequence shown here is derived from an EMBL/GenBank/DDBJ whole genome shotgun (WGS) entry which is preliminary data.</text>
</comment>
<dbReference type="RefSeq" id="WP_380250164.1">
    <property type="nucleotide sequence ID" value="NZ_JBHUII010000004.1"/>
</dbReference>
<evidence type="ECO:0000313" key="1">
    <source>
        <dbReference type="EMBL" id="MFD2205497.1"/>
    </source>
</evidence>
<gene>
    <name evidence="1" type="ORF">ACFSKO_07750</name>
</gene>
<organism evidence="1 2">
    <name type="scientific">Kiloniella antarctica</name>
    <dbReference type="NCBI Taxonomy" id="1550907"/>
    <lineage>
        <taxon>Bacteria</taxon>
        <taxon>Pseudomonadati</taxon>
        <taxon>Pseudomonadota</taxon>
        <taxon>Alphaproteobacteria</taxon>
        <taxon>Rhodospirillales</taxon>
        <taxon>Kiloniellaceae</taxon>
        <taxon>Kiloniella</taxon>
    </lineage>
</organism>
<proteinExistence type="predicted"/>
<evidence type="ECO:0008006" key="3">
    <source>
        <dbReference type="Google" id="ProtNLM"/>
    </source>
</evidence>
<dbReference type="EMBL" id="JBHUII010000004">
    <property type="protein sequence ID" value="MFD2205497.1"/>
    <property type="molecule type" value="Genomic_DNA"/>
</dbReference>
<accession>A0ABW5BHC2</accession>
<evidence type="ECO:0000313" key="2">
    <source>
        <dbReference type="Proteomes" id="UP001597294"/>
    </source>
</evidence>
<keyword evidence="2" id="KW-1185">Reference proteome</keyword>
<reference evidence="2" key="1">
    <citation type="journal article" date="2019" name="Int. J. Syst. Evol. Microbiol.">
        <title>The Global Catalogue of Microorganisms (GCM) 10K type strain sequencing project: providing services to taxonomists for standard genome sequencing and annotation.</title>
        <authorList>
            <consortium name="The Broad Institute Genomics Platform"/>
            <consortium name="The Broad Institute Genome Sequencing Center for Infectious Disease"/>
            <person name="Wu L."/>
            <person name="Ma J."/>
        </authorList>
    </citation>
    <scope>NUCLEOTIDE SEQUENCE [LARGE SCALE GENOMIC DNA]</scope>
    <source>
        <strain evidence="2">CGMCC 4.7192</strain>
    </source>
</reference>
<name>A0ABW5BHC2_9PROT</name>
<protein>
    <recommendedName>
        <fullName evidence="3">Large polyvalent protein associated domain-containing protein</fullName>
    </recommendedName>
</protein>